<protein>
    <submittedName>
        <fullName evidence="1">Uncharacterized protein</fullName>
    </submittedName>
</protein>
<reference evidence="1 2" key="1">
    <citation type="submission" date="2019-11" db="EMBL/GenBank/DDBJ databases">
        <title>Genome analysis of Rhizobacterium cereale a novel genus and species isolated from maize roots in North Spain.</title>
        <authorList>
            <person name="Menendez E."/>
            <person name="Flores-Felix J.D."/>
            <person name="Ramirez-Bahena M.-H."/>
            <person name="Igual J.M."/>
            <person name="Garcia-Fraile P."/>
            <person name="Peix A."/>
            <person name="Velazquez E."/>
        </authorList>
    </citation>
    <scope>NUCLEOTIDE SEQUENCE [LARGE SCALE GENOMIC DNA]</scope>
    <source>
        <strain evidence="1 2">RZME27</strain>
    </source>
</reference>
<dbReference type="EMBL" id="WIXI01000040">
    <property type="protein sequence ID" value="MQY46358.1"/>
    <property type="molecule type" value="Genomic_DNA"/>
</dbReference>
<dbReference type="AlphaFoldDB" id="A0A6A8A8Y7"/>
<dbReference type="Proteomes" id="UP000435138">
    <property type="component" value="Unassembled WGS sequence"/>
</dbReference>
<dbReference type="InterPro" id="IPR046150">
    <property type="entry name" value="DUF6152"/>
</dbReference>
<evidence type="ECO:0000313" key="2">
    <source>
        <dbReference type="Proteomes" id="UP000435138"/>
    </source>
</evidence>
<accession>A0A6A8A8Y7</accession>
<dbReference type="Pfam" id="PF19649">
    <property type="entry name" value="DUF6152"/>
    <property type="match status" value="1"/>
</dbReference>
<proteinExistence type="predicted"/>
<comment type="caution">
    <text evidence="1">The sequence shown here is derived from an EMBL/GenBank/DDBJ whole genome shotgun (WGS) entry which is preliminary data.</text>
</comment>
<organism evidence="1 2">
    <name type="scientific">Endobacterium cereale</name>
    <dbReference type="NCBI Taxonomy" id="2663029"/>
    <lineage>
        <taxon>Bacteria</taxon>
        <taxon>Pseudomonadati</taxon>
        <taxon>Pseudomonadota</taxon>
        <taxon>Alphaproteobacteria</taxon>
        <taxon>Hyphomicrobiales</taxon>
        <taxon>Rhizobiaceae</taxon>
        <taxon>Endobacterium</taxon>
    </lineage>
</organism>
<gene>
    <name evidence="1" type="ORF">GAO09_09900</name>
</gene>
<evidence type="ECO:0000313" key="1">
    <source>
        <dbReference type="EMBL" id="MQY46358.1"/>
    </source>
</evidence>
<sequence>MTTAPAYRRRVLLLLALLTVVMPSSLAFGHHGFHGRYDLSKPVWVEGVVLRSYFGNPHSVLTVQVPADLEMPEAPPTLGPAASFLSTAALHVPTDLPGQTVQLELPPTPQYSTLGGRVSAGDRIAAVAIRNCEPPHQLNVQWLHLADGSVESRRATMSYMVRKC</sequence>
<keyword evidence="2" id="KW-1185">Reference proteome</keyword>
<dbReference type="RefSeq" id="WP_153353840.1">
    <property type="nucleotide sequence ID" value="NZ_JAYKOO010000005.1"/>
</dbReference>
<name>A0A6A8A8Y7_9HYPH</name>